<dbReference type="SUPFAM" id="SSF46894">
    <property type="entry name" value="C-terminal effector domain of the bipartite response regulators"/>
    <property type="match status" value="1"/>
</dbReference>
<dbReference type="PANTHER" id="PTHR43214:SF43">
    <property type="entry name" value="TWO-COMPONENT RESPONSE REGULATOR"/>
    <property type="match status" value="1"/>
</dbReference>
<dbReference type="GO" id="GO:0000160">
    <property type="term" value="P:phosphorelay signal transduction system"/>
    <property type="evidence" value="ECO:0007669"/>
    <property type="project" value="InterPro"/>
</dbReference>
<evidence type="ECO:0000313" key="6">
    <source>
        <dbReference type="EMBL" id="PAX52738.1"/>
    </source>
</evidence>
<proteinExistence type="predicted"/>
<evidence type="ECO:0000256" key="1">
    <source>
        <dbReference type="ARBA" id="ARBA00022553"/>
    </source>
</evidence>
<evidence type="ECO:0000256" key="2">
    <source>
        <dbReference type="ARBA" id="ARBA00023125"/>
    </source>
</evidence>
<feature type="domain" description="HTH luxR-type" evidence="4">
    <location>
        <begin position="143"/>
        <end position="208"/>
    </location>
</feature>
<dbReference type="Proteomes" id="UP000218238">
    <property type="component" value="Unassembled WGS sequence"/>
</dbReference>
<keyword evidence="1 3" id="KW-0597">Phosphoprotein</keyword>
<dbReference type="GO" id="GO:0003677">
    <property type="term" value="F:DNA binding"/>
    <property type="evidence" value="ECO:0007669"/>
    <property type="project" value="UniProtKB-KW"/>
</dbReference>
<keyword evidence="7" id="KW-1185">Reference proteome</keyword>
<gene>
    <name evidence="6" type="ORF">CK510_17750</name>
</gene>
<evidence type="ECO:0000259" key="4">
    <source>
        <dbReference type="PROSITE" id="PS50043"/>
    </source>
</evidence>
<feature type="domain" description="Response regulatory" evidence="5">
    <location>
        <begin position="3"/>
        <end position="119"/>
    </location>
</feature>
<dbReference type="OrthoDB" id="509129at2"/>
<evidence type="ECO:0000256" key="3">
    <source>
        <dbReference type="PROSITE-ProRule" id="PRU00169"/>
    </source>
</evidence>
<dbReference type="InterPro" id="IPR000792">
    <property type="entry name" value="Tscrpt_reg_LuxR_C"/>
</dbReference>
<dbReference type="CDD" id="cd06170">
    <property type="entry name" value="LuxR_C_like"/>
    <property type="match status" value="1"/>
</dbReference>
<name>A0A2A2TGI1_9CYAN</name>
<dbReference type="Gene3D" id="3.40.50.2300">
    <property type="match status" value="1"/>
</dbReference>
<dbReference type="PROSITE" id="PS00622">
    <property type="entry name" value="HTH_LUXR_1"/>
    <property type="match status" value="1"/>
</dbReference>
<comment type="caution">
    <text evidence="6">The sequence shown here is derived from an EMBL/GenBank/DDBJ whole genome shotgun (WGS) entry which is preliminary data.</text>
</comment>
<accession>A0A2A2TGI1</accession>
<feature type="modified residue" description="4-aspartylphosphate" evidence="3">
    <location>
        <position position="54"/>
    </location>
</feature>
<dbReference type="SUPFAM" id="SSF52172">
    <property type="entry name" value="CheY-like"/>
    <property type="match status" value="1"/>
</dbReference>
<dbReference type="PROSITE" id="PS50110">
    <property type="entry name" value="RESPONSE_REGULATORY"/>
    <property type="match status" value="1"/>
</dbReference>
<sequence length="212" mass="23414">MIRLLLVDDESLIRRGLKALLKLEADLEIVGEGENGIDAIAQVEKLQPDVVLMDIRMPIMDGVAATRQICQQFSNTKILVFTTFADEDYVAQALRYGAAGYLLKDTPSEELAQAIRMVHKGYTQLGPGIGKVMEQIPVISKSTPPGWDELTPRELDILKLIAKGASNREIAETLYIAEKTVKNNVTRILDRLNLRDRTQAAIIASSLLGVDN</sequence>
<dbReference type="PANTHER" id="PTHR43214">
    <property type="entry name" value="TWO-COMPONENT RESPONSE REGULATOR"/>
    <property type="match status" value="1"/>
</dbReference>
<reference evidence="6 7" key="1">
    <citation type="submission" date="2017-08" db="EMBL/GenBank/DDBJ databases">
        <title>Draft genome sequence of filamentous cyanobacterium Calothrix elsteri CCALA 953.</title>
        <authorList>
            <person name="Gagunashvili A.N."/>
            <person name="Elster J."/>
            <person name="Andresson O.S."/>
        </authorList>
    </citation>
    <scope>NUCLEOTIDE SEQUENCE [LARGE SCALE GENOMIC DNA]</scope>
    <source>
        <strain evidence="6 7">CCALA 953</strain>
    </source>
</reference>
<dbReference type="InterPro" id="IPR011006">
    <property type="entry name" value="CheY-like_superfamily"/>
</dbReference>
<dbReference type="RefSeq" id="WP_095722968.1">
    <property type="nucleotide sequence ID" value="NZ_NTFS01000206.1"/>
</dbReference>
<evidence type="ECO:0000259" key="5">
    <source>
        <dbReference type="PROSITE" id="PS50110"/>
    </source>
</evidence>
<dbReference type="CDD" id="cd17535">
    <property type="entry name" value="REC_NarL-like"/>
    <property type="match status" value="1"/>
</dbReference>
<dbReference type="Pfam" id="PF00072">
    <property type="entry name" value="Response_reg"/>
    <property type="match status" value="1"/>
</dbReference>
<dbReference type="AlphaFoldDB" id="A0A2A2TGI1"/>
<dbReference type="InterPro" id="IPR001789">
    <property type="entry name" value="Sig_transdc_resp-reg_receiver"/>
</dbReference>
<dbReference type="PRINTS" id="PR00038">
    <property type="entry name" value="HTHLUXR"/>
</dbReference>
<protein>
    <submittedName>
        <fullName evidence="6">DNA-binding response regulator</fullName>
    </submittedName>
</protein>
<keyword evidence="2 6" id="KW-0238">DNA-binding</keyword>
<dbReference type="InterPro" id="IPR016032">
    <property type="entry name" value="Sig_transdc_resp-reg_C-effctor"/>
</dbReference>
<evidence type="ECO:0000313" key="7">
    <source>
        <dbReference type="Proteomes" id="UP000218238"/>
    </source>
</evidence>
<dbReference type="PROSITE" id="PS50043">
    <property type="entry name" value="HTH_LUXR_2"/>
    <property type="match status" value="1"/>
</dbReference>
<organism evidence="6 7">
    <name type="scientific">Brunnivagina elsteri CCALA 953</name>
    <dbReference type="NCBI Taxonomy" id="987040"/>
    <lineage>
        <taxon>Bacteria</taxon>
        <taxon>Bacillati</taxon>
        <taxon>Cyanobacteriota</taxon>
        <taxon>Cyanophyceae</taxon>
        <taxon>Nostocales</taxon>
        <taxon>Calotrichaceae</taxon>
        <taxon>Brunnivagina</taxon>
    </lineage>
</organism>
<dbReference type="GO" id="GO:0006355">
    <property type="term" value="P:regulation of DNA-templated transcription"/>
    <property type="evidence" value="ECO:0007669"/>
    <property type="project" value="InterPro"/>
</dbReference>
<dbReference type="InterPro" id="IPR058245">
    <property type="entry name" value="NreC/VraR/RcsB-like_REC"/>
</dbReference>
<dbReference type="SMART" id="SM00421">
    <property type="entry name" value="HTH_LUXR"/>
    <property type="match status" value="1"/>
</dbReference>
<dbReference type="SMART" id="SM00448">
    <property type="entry name" value="REC"/>
    <property type="match status" value="1"/>
</dbReference>
<dbReference type="InterPro" id="IPR039420">
    <property type="entry name" value="WalR-like"/>
</dbReference>
<dbReference type="EMBL" id="NTFS01000206">
    <property type="protein sequence ID" value="PAX52738.1"/>
    <property type="molecule type" value="Genomic_DNA"/>
</dbReference>
<dbReference type="Pfam" id="PF00196">
    <property type="entry name" value="GerE"/>
    <property type="match status" value="1"/>
</dbReference>